<evidence type="ECO:0000256" key="1">
    <source>
        <dbReference type="ARBA" id="ARBA00008056"/>
    </source>
</evidence>
<protein>
    <recommendedName>
        <fullName evidence="6">Fe2OG dioxygenase domain-containing protein</fullName>
    </recommendedName>
</protein>
<name>I1IUR4_BRADI</name>
<evidence type="ECO:0000259" key="6">
    <source>
        <dbReference type="PROSITE" id="PS51471"/>
    </source>
</evidence>
<organism evidence="7">
    <name type="scientific">Brachypodium distachyon</name>
    <name type="common">Purple false brome</name>
    <name type="synonym">Trachynia distachya</name>
    <dbReference type="NCBI Taxonomy" id="15368"/>
    <lineage>
        <taxon>Eukaryota</taxon>
        <taxon>Viridiplantae</taxon>
        <taxon>Streptophyta</taxon>
        <taxon>Embryophyta</taxon>
        <taxon>Tracheophyta</taxon>
        <taxon>Spermatophyta</taxon>
        <taxon>Magnoliopsida</taxon>
        <taxon>Liliopsida</taxon>
        <taxon>Poales</taxon>
        <taxon>Poaceae</taxon>
        <taxon>BOP clade</taxon>
        <taxon>Pooideae</taxon>
        <taxon>Stipodae</taxon>
        <taxon>Brachypodieae</taxon>
        <taxon>Brachypodium</taxon>
    </lineage>
</organism>
<reference evidence="8" key="3">
    <citation type="submission" date="2018-08" db="UniProtKB">
        <authorList>
            <consortium name="EnsemblPlants"/>
        </authorList>
    </citation>
    <scope>IDENTIFICATION</scope>
    <source>
        <strain evidence="8">cv. Bd21</strain>
    </source>
</reference>
<dbReference type="GO" id="GO:0016491">
    <property type="term" value="F:oxidoreductase activity"/>
    <property type="evidence" value="ECO:0007669"/>
    <property type="project" value="UniProtKB-KW"/>
</dbReference>
<dbReference type="EnsemblPlants" id="KQJ92427">
    <property type="protein sequence ID" value="KQJ92427"/>
    <property type="gene ID" value="BRADI_4g43610v3"/>
</dbReference>
<dbReference type="OrthoDB" id="406156at2759"/>
<dbReference type="InterPro" id="IPR044861">
    <property type="entry name" value="IPNS-like_FE2OG_OXY"/>
</dbReference>
<evidence type="ECO:0000313" key="9">
    <source>
        <dbReference type="Proteomes" id="UP000008810"/>
    </source>
</evidence>
<dbReference type="Pfam" id="PF14226">
    <property type="entry name" value="DIOX_N"/>
    <property type="match status" value="1"/>
</dbReference>
<reference evidence="7 8" key="1">
    <citation type="journal article" date="2010" name="Nature">
        <title>Genome sequencing and analysis of the model grass Brachypodium distachyon.</title>
        <authorList>
            <consortium name="International Brachypodium Initiative"/>
        </authorList>
    </citation>
    <scope>NUCLEOTIDE SEQUENCE [LARGE SCALE GENOMIC DNA]</scope>
    <source>
        <strain evidence="7">Bd21</strain>
        <strain evidence="8">cv. Bd21</strain>
    </source>
</reference>
<feature type="domain" description="Fe2OG dioxygenase" evidence="6">
    <location>
        <begin position="166"/>
        <end position="266"/>
    </location>
</feature>
<dbReference type="RefSeq" id="XP_010238775.2">
    <property type="nucleotide sequence ID" value="XM_010240473.3"/>
</dbReference>
<dbReference type="InterPro" id="IPR027443">
    <property type="entry name" value="IPNS-like_sf"/>
</dbReference>
<evidence type="ECO:0000313" key="8">
    <source>
        <dbReference type="EnsemblPlants" id="KQJ92427"/>
    </source>
</evidence>
<dbReference type="InterPro" id="IPR050295">
    <property type="entry name" value="Plant_2OG-oxidoreductases"/>
</dbReference>
<dbReference type="GeneID" id="100823408"/>
<keyword evidence="4 5" id="KW-0408">Iron</keyword>
<dbReference type="Pfam" id="PF03171">
    <property type="entry name" value="2OG-FeII_Oxy"/>
    <property type="match status" value="1"/>
</dbReference>
<dbReference type="Gene3D" id="2.60.120.330">
    <property type="entry name" value="B-lactam Antibiotic, Isopenicillin N Synthase, Chain"/>
    <property type="match status" value="1"/>
</dbReference>
<keyword evidence="2 5" id="KW-0479">Metal-binding</keyword>
<dbReference type="EMBL" id="CM000883">
    <property type="protein sequence ID" value="KQJ92427.1"/>
    <property type="molecule type" value="Genomic_DNA"/>
</dbReference>
<dbReference type="PROSITE" id="PS51471">
    <property type="entry name" value="FE2OG_OXY"/>
    <property type="match status" value="1"/>
</dbReference>
<sequence>MGNLQGESLPDGVVSLPVIDLSLGRAEVGRAILNAGKEIGFFQVINHGISDEAIRDMEAMCEEYFAMPEEDRLCFHSDDNGKPNRFFSGSTYETGGACKYWFDCLRLTSTFPIGDSKEDWPEKPKRLREVFGRFAELTRGMGMELLRLLCEAMGLPLDYFEGGLGNGNMAMTLNRYPACPDPGTMIGLPPHCDRNLLSLLLPSTVPGLQFSYNGKWANVETLPNAYIVNFGLPLEVVTNGVLRSIEHQVVTNRTHARRSVGLFITPAPDCLIGPAKEFLSKEKPARYRAVTYDEFYRMHSVVKHGLSSVLTINADGSHHA</sequence>
<dbReference type="OMA" id="ISHNGKW"/>
<comment type="similarity">
    <text evidence="1 5">Belongs to the iron/ascorbate-dependent oxidoreductase family.</text>
</comment>
<dbReference type="SUPFAM" id="SSF51197">
    <property type="entry name" value="Clavaminate synthase-like"/>
    <property type="match status" value="1"/>
</dbReference>
<dbReference type="HOGENOM" id="CLU_010119_16_4_1"/>
<keyword evidence="3 5" id="KW-0560">Oxidoreductase</keyword>
<dbReference type="Gramene" id="KQJ92427">
    <property type="protein sequence ID" value="KQJ92427"/>
    <property type="gene ID" value="BRADI_4g43610v3"/>
</dbReference>
<accession>I1IUR4</accession>
<dbReference type="KEGG" id="bdi:100823408"/>
<dbReference type="GO" id="GO:0046872">
    <property type="term" value="F:metal ion binding"/>
    <property type="evidence" value="ECO:0007669"/>
    <property type="project" value="UniProtKB-KW"/>
</dbReference>
<dbReference type="ExpressionAtlas" id="I1IUR4">
    <property type="expression patterns" value="baseline and differential"/>
</dbReference>
<dbReference type="InterPro" id="IPR026992">
    <property type="entry name" value="DIOX_N"/>
</dbReference>
<dbReference type="AlphaFoldDB" id="I1IUR4"/>
<reference evidence="7" key="2">
    <citation type="submission" date="2017-06" db="EMBL/GenBank/DDBJ databases">
        <title>WGS assembly of Brachypodium distachyon.</title>
        <authorList>
            <consortium name="The International Brachypodium Initiative"/>
            <person name="Lucas S."/>
            <person name="Harmon-Smith M."/>
            <person name="Lail K."/>
            <person name="Tice H."/>
            <person name="Grimwood J."/>
            <person name="Bruce D."/>
            <person name="Barry K."/>
            <person name="Shu S."/>
            <person name="Lindquist E."/>
            <person name="Wang M."/>
            <person name="Pitluck S."/>
            <person name="Vogel J.P."/>
            <person name="Garvin D.F."/>
            <person name="Mockler T.C."/>
            <person name="Schmutz J."/>
            <person name="Rokhsar D."/>
            <person name="Bevan M.W."/>
        </authorList>
    </citation>
    <scope>NUCLEOTIDE SEQUENCE</scope>
    <source>
        <strain evidence="7">Bd21</strain>
    </source>
</reference>
<keyword evidence="9" id="KW-1185">Reference proteome</keyword>
<dbReference type="InterPro" id="IPR005123">
    <property type="entry name" value="Oxoglu/Fe-dep_dioxygenase_dom"/>
</dbReference>
<gene>
    <name evidence="8" type="primary">LOC100823408</name>
    <name evidence="7" type="ORF">BRADI_4g43610v3</name>
</gene>
<evidence type="ECO:0000256" key="2">
    <source>
        <dbReference type="ARBA" id="ARBA00022723"/>
    </source>
</evidence>
<evidence type="ECO:0000256" key="4">
    <source>
        <dbReference type="ARBA" id="ARBA00023004"/>
    </source>
</evidence>
<evidence type="ECO:0000313" key="7">
    <source>
        <dbReference type="EMBL" id="KQJ92427.1"/>
    </source>
</evidence>
<dbReference type="Proteomes" id="UP000008810">
    <property type="component" value="Chromosome 4"/>
</dbReference>
<dbReference type="STRING" id="15368.I1IUR4"/>
<evidence type="ECO:0000256" key="5">
    <source>
        <dbReference type="RuleBase" id="RU003682"/>
    </source>
</evidence>
<dbReference type="PANTHER" id="PTHR47991">
    <property type="entry name" value="OXOGLUTARATE/IRON-DEPENDENT DIOXYGENASE"/>
    <property type="match status" value="1"/>
</dbReference>
<dbReference type="eggNOG" id="KOG0143">
    <property type="taxonomic scope" value="Eukaryota"/>
</dbReference>
<proteinExistence type="inferred from homology"/>
<evidence type="ECO:0000256" key="3">
    <source>
        <dbReference type="ARBA" id="ARBA00023002"/>
    </source>
</evidence>